<organism evidence="2 3">
    <name type="scientific">Diplodia seriata</name>
    <dbReference type="NCBI Taxonomy" id="420778"/>
    <lineage>
        <taxon>Eukaryota</taxon>
        <taxon>Fungi</taxon>
        <taxon>Dikarya</taxon>
        <taxon>Ascomycota</taxon>
        <taxon>Pezizomycotina</taxon>
        <taxon>Dothideomycetes</taxon>
        <taxon>Dothideomycetes incertae sedis</taxon>
        <taxon>Botryosphaeriales</taxon>
        <taxon>Botryosphaeriaceae</taxon>
        <taxon>Diplodia</taxon>
    </lineage>
</organism>
<reference evidence="2 3" key="1">
    <citation type="submission" date="2015-03" db="EMBL/GenBank/DDBJ databases">
        <authorList>
            <person name="Morales-Cruz A."/>
            <person name="Amrine K.C."/>
            <person name="Cantu D."/>
        </authorList>
    </citation>
    <scope>NUCLEOTIDE SEQUENCE [LARGE SCALE GENOMIC DNA]</scope>
    <source>
        <strain evidence="2">DS831</strain>
    </source>
</reference>
<dbReference type="AlphaFoldDB" id="A0A0G2GU74"/>
<accession>A0A0G2GU74</accession>
<protein>
    <submittedName>
        <fullName evidence="2">Uncharacterized protein</fullName>
    </submittedName>
</protein>
<feature type="region of interest" description="Disordered" evidence="1">
    <location>
        <begin position="35"/>
        <end position="58"/>
    </location>
</feature>
<name>A0A0G2GU74_9PEZI</name>
<reference evidence="2 3" key="2">
    <citation type="submission" date="2015-05" db="EMBL/GenBank/DDBJ databases">
        <title>Distinctive expansion of gene families associated with plant cell wall degradation and secondary metabolism in the genomes of grapevine trunk pathogens.</title>
        <authorList>
            <person name="Lawrence D.P."/>
            <person name="Travadon R."/>
            <person name="Rolshausen P.E."/>
            <person name="Baumgartner K."/>
        </authorList>
    </citation>
    <scope>NUCLEOTIDE SEQUENCE [LARGE SCALE GENOMIC DNA]</scope>
    <source>
        <strain evidence="2">DS831</strain>
    </source>
</reference>
<dbReference type="EMBL" id="LAQI01000101">
    <property type="protein sequence ID" value="KKY20315.1"/>
    <property type="molecule type" value="Genomic_DNA"/>
</dbReference>
<gene>
    <name evidence="2" type="ORF">UCDDS831_g04804</name>
</gene>
<dbReference type="Proteomes" id="UP000034182">
    <property type="component" value="Unassembled WGS sequence"/>
</dbReference>
<sequence length="74" mass="8113">MGLFDTKDGKKAKTGPTKVAHLNGRNAYVRREGLVGTKADSRTDASDSGKKPLKTGHVKVEKINGQHAYVRRHK</sequence>
<evidence type="ECO:0000313" key="3">
    <source>
        <dbReference type="Proteomes" id="UP000034182"/>
    </source>
</evidence>
<evidence type="ECO:0000313" key="2">
    <source>
        <dbReference type="EMBL" id="KKY20315.1"/>
    </source>
</evidence>
<feature type="compositionally biased region" description="Basic and acidic residues" evidence="1">
    <location>
        <begin position="35"/>
        <end position="50"/>
    </location>
</feature>
<evidence type="ECO:0000256" key="1">
    <source>
        <dbReference type="SAM" id="MobiDB-lite"/>
    </source>
</evidence>
<proteinExistence type="predicted"/>
<comment type="caution">
    <text evidence="2">The sequence shown here is derived from an EMBL/GenBank/DDBJ whole genome shotgun (WGS) entry which is preliminary data.</text>
</comment>